<name>A0ABN2ASS8_9ACTN</name>
<evidence type="ECO:0000313" key="2">
    <source>
        <dbReference type="EMBL" id="GAA1525808.1"/>
    </source>
</evidence>
<feature type="chain" id="PRO_5045472851" description="PASTA domain-containing protein" evidence="1">
    <location>
        <begin position="26"/>
        <end position="235"/>
    </location>
</feature>
<evidence type="ECO:0008006" key="4">
    <source>
        <dbReference type="Google" id="ProtNLM"/>
    </source>
</evidence>
<proteinExistence type="predicted"/>
<keyword evidence="3" id="KW-1185">Reference proteome</keyword>
<sequence length="235" mass="25240">MTRTTLGALVLALLAALATPGVARAAARDEPRNGVESMTPDQAFAAASAALGAATDVSYEGSVDANLVGRRLRYQSTRVTTPQGCAETLRRGGFVVRYVVKGGKAYLKAPKKYWKAHQAPGWAARRLHGRWVKGKASKAEREACRPAAMVPLAHASAFAAQPYERHVRGRPGIQFDGSDGVDPMVVIVATTGPPHVTKVSWGTSEDRSVYELTAVDVGVRIVKPRKARTVRGWLR</sequence>
<evidence type="ECO:0000313" key="3">
    <source>
        <dbReference type="Proteomes" id="UP001500842"/>
    </source>
</evidence>
<accession>A0ABN2ASS8</accession>
<organism evidence="2 3">
    <name type="scientific">Nocardioides humi</name>
    <dbReference type="NCBI Taxonomy" id="449461"/>
    <lineage>
        <taxon>Bacteria</taxon>
        <taxon>Bacillati</taxon>
        <taxon>Actinomycetota</taxon>
        <taxon>Actinomycetes</taxon>
        <taxon>Propionibacteriales</taxon>
        <taxon>Nocardioidaceae</taxon>
        <taxon>Nocardioides</taxon>
    </lineage>
</organism>
<protein>
    <recommendedName>
        <fullName evidence="4">PASTA domain-containing protein</fullName>
    </recommendedName>
</protein>
<dbReference type="Proteomes" id="UP001500842">
    <property type="component" value="Unassembled WGS sequence"/>
</dbReference>
<comment type="caution">
    <text evidence="2">The sequence shown here is derived from an EMBL/GenBank/DDBJ whole genome shotgun (WGS) entry which is preliminary data.</text>
</comment>
<keyword evidence="1" id="KW-0732">Signal</keyword>
<gene>
    <name evidence="2" type="ORF">GCM10009788_31760</name>
</gene>
<reference evidence="2 3" key="1">
    <citation type="journal article" date="2019" name="Int. J. Syst. Evol. Microbiol.">
        <title>The Global Catalogue of Microorganisms (GCM) 10K type strain sequencing project: providing services to taxonomists for standard genome sequencing and annotation.</title>
        <authorList>
            <consortium name="The Broad Institute Genomics Platform"/>
            <consortium name="The Broad Institute Genome Sequencing Center for Infectious Disease"/>
            <person name="Wu L."/>
            <person name="Ma J."/>
        </authorList>
    </citation>
    <scope>NUCLEOTIDE SEQUENCE [LARGE SCALE GENOMIC DNA]</scope>
    <source>
        <strain evidence="2 3">JCM 14942</strain>
    </source>
</reference>
<evidence type="ECO:0000256" key="1">
    <source>
        <dbReference type="SAM" id="SignalP"/>
    </source>
</evidence>
<dbReference type="EMBL" id="BAAAOR010000024">
    <property type="protein sequence ID" value="GAA1525808.1"/>
    <property type="molecule type" value="Genomic_DNA"/>
</dbReference>
<dbReference type="RefSeq" id="WP_141003125.1">
    <property type="nucleotide sequence ID" value="NZ_BAAAOR010000024.1"/>
</dbReference>
<feature type="signal peptide" evidence="1">
    <location>
        <begin position="1"/>
        <end position="25"/>
    </location>
</feature>